<dbReference type="AlphaFoldDB" id="A0A9J6CUI0"/>
<keyword evidence="1" id="KW-0472">Membrane</keyword>
<feature type="transmembrane region" description="Helical" evidence="1">
    <location>
        <begin position="104"/>
        <end position="124"/>
    </location>
</feature>
<name>A0A9J6CUI0_RHIMP</name>
<accession>A0A9J6CUI0</accession>
<reference evidence="2" key="1">
    <citation type="journal article" date="2020" name="Cell">
        <title>Large-Scale Comparative Analyses of Tick Genomes Elucidate Their Genetic Diversity and Vector Capacities.</title>
        <authorList>
            <consortium name="Tick Genome and Microbiome Consortium (TIGMIC)"/>
            <person name="Jia N."/>
            <person name="Wang J."/>
            <person name="Shi W."/>
            <person name="Du L."/>
            <person name="Sun Y."/>
            <person name="Zhan W."/>
            <person name="Jiang J.F."/>
            <person name="Wang Q."/>
            <person name="Zhang B."/>
            <person name="Ji P."/>
            <person name="Bell-Sakyi L."/>
            <person name="Cui X.M."/>
            <person name="Yuan T.T."/>
            <person name="Jiang B.G."/>
            <person name="Yang W.F."/>
            <person name="Lam T.T."/>
            <person name="Chang Q.C."/>
            <person name="Ding S.J."/>
            <person name="Wang X.J."/>
            <person name="Zhu J.G."/>
            <person name="Ruan X.D."/>
            <person name="Zhao L."/>
            <person name="Wei J.T."/>
            <person name="Ye R.Z."/>
            <person name="Que T.C."/>
            <person name="Du C.H."/>
            <person name="Zhou Y.H."/>
            <person name="Cheng J.X."/>
            <person name="Dai P.F."/>
            <person name="Guo W.B."/>
            <person name="Han X.H."/>
            <person name="Huang E.J."/>
            <person name="Li L.F."/>
            <person name="Wei W."/>
            <person name="Gao Y.C."/>
            <person name="Liu J.Z."/>
            <person name="Shao H.Z."/>
            <person name="Wang X."/>
            <person name="Wang C.C."/>
            <person name="Yang T.C."/>
            <person name="Huo Q.B."/>
            <person name="Li W."/>
            <person name="Chen H.Y."/>
            <person name="Chen S.E."/>
            <person name="Zhou L.G."/>
            <person name="Ni X.B."/>
            <person name="Tian J.H."/>
            <person name="Sheng Y."/>
            <person name="Liu T."/>
            <person name="Pan Y.S."/>
            <person name="Xia L.Y."/>
            <person name="Li J."/>
            <person name="Zhao F."/>
            <person name="Cao W.C."/>
        </authorList>
    </citation>
    <scope>NUCLEOTIDE SEQUENCE</scope>
    <source>
        <strain evidence="2">Rmic-2018</strain>
    </source>
</reference>
<reference evidence="2" key="2">
    <citation type="submission" date="2021-09" db="EMBL/GenBank/DDBJ databases">
        <authorList>
            <person name="Jia N."/>
            <person name="Wang J."/>
            <person name="Shi W."/>
            <person name="Du L."/>
            <person name="Sun Y."/>
            <person name="Zhan W."/>
            <person name="Jiang J."/>
            <person name="Wang Q."/>
            <person name="Zhang B."/>
            <person name="Ji P."/>
            <person name="Sakyi L.B."/>
            <person name="Cui X."/>
            <person name="Yuan T."/>
            <person name="Jiang B."/>
            <person name="Yang W."/>
            <person name="Lam T.T.-Y."/>
            <person name="Chang Q."/>
            <person name="Ding S."/>
            <person name="Wang X."/>
            <person name="Zhu J."/>
            <person name="Ruan X."/>
            <person name="Zhao L."/>
            <person name="Wei J."/>
            <person name="Que T."/>
            <person name="Du C."/>
            <person name="Cheng J."/>
            <person name="Dai P."/>
            <person name="Han X."/>
            <person name="Huang E."/>
            <person name="Gao Y."/>
            <person name="Liu J."/>
            <person name="Shao H."/>
            <person name="Ye R."/>
            <person name="Li L."/>
            <person name="Wei W."/>
            <person name="Wang X."/>
            <person name="Wang C."/>
            <person name="Huo Q."/>
            <person name="Li W."/>
            <person name="Guo W."/>
            <person name="Chen H."/>
            <person name="Chen S."/>
            <person name="Zhou L."/>
            <person name="Zhou L."/>
            <person name="Ni X."/>
            <person name="Tian J."/>
            <person name="Zhou Y."/>
            <person name="Sheng Y."/>
            <person name="Liu T."/>
            <person name="Pan Y."/>
            <person name="Xia L."/>
            <person name="Li J."/>
            <person name="Zhao F."/>
            <person name="Cao W."/>
        </authorList>
    </citation>
    <scope>NUCLEOTIDE SEQUENCE</scope>
    <source>
        <strain evidence="2">Rmic-2018</strain>
        <tissue evidence="2">Larvae</tissue>
    </source>
</reference>
<keyword evidence="1" id="KW-1133">Transmembrane helix</keyword>
<dbReference type="Proteomes" id="UP000821866">
    <property type="component" value="Unassembled WGS sequence"/>
</dbReference>
<protein>
    <submittedName>
        <fullName evidence="2">Uncharacterized protein</fullName>
    </submittedName>
</protein>
<dbReference type="EMBL" id="JABSTU010006651">
    <property type="protein sequence ID" value="KAH7932449.1"/>
    <property type="molecule type" value="Genomic_DNA"/>
</dbReference>
<keyword evidence="3" id="KW-1185">Reference proteome</keyword>
<evidence type="ECO:0000256" key="1">
    <source>
        <dbReference type="SAM" id="Phobius"/>
    </source>
</evidence>
<sequence length="529" mass="59388">MLNERKRRYDPEPGLPFYWDPRYNDYFYRGNMPSPTGTEALQSLYAAPAMELISTESPSVAPILVHRDEEGYRTRPSTGKRITWVLTEDPQEAEQWDIPCSVPILLVVAITLSVVTFMAFFLLIELIKEQDAPKEESTSEGVADGRGLHLAHLNALGKGMVPLGSDAELWLSSRVATRRTGSWVSDSAPDMPAYSLPALRKVCIGSESVHSHLGPRGDELSPISSPAPCCVAILLCCATVNDNLTLQPPPFQTNSSNASESLLHSPYCHRRTARKVIMGVRFSDATLSRLVNEKHERRSSFFRNILGSLNDSGFNGLAMLPQEISKSRDERVASVIEVLSRKLRWHNYTLALVLPYTVSGDEAYGDKLLALTKILATSDYLFLYPDAKMLGNATLWPFASELQFPSRLDKEGREVPACHLFTRRPFLVSLGEACDASKIQSIRKAKQTHLDDIEYVCSLWNQSWESRAYRYNTYTCLGRMGIIYQTLEQAQAFYRDLLAQLQSPCYGLTNWDSEDFPSVCLRNKPKLKG</sequence>
<evidence type="ECO:0000313" key="2">
    <source>
        <dbReference type="EMBL" id="KAH7932449.1"/>
    </source>
</evidence>
<comment type="caution">
    <text evidence="2">The sequence shown here is derived from an EMBL/GenBank/DDBJ whole genome shotgun (WGS) entry which is preliminary data.</text>
</comment>
<organism evidence="2 3">
    <name type="scientific">Rhipicephalus microplus</name>
    <name type="common">Cattle tick</name>
    <name type="synonym">Boophilus microplus</name>
    <dbReference type="NCBI Taxonomy" id="6941"/>
    <lineage>
        <taxon>Eukaryota</taxon>
        <taxon>Metazoa</taxon>
        <taxon>Ecdysozoa</taxon>
        <taxon>Arthropoda</taxon>
        <taxon>Chelicerata</taxon>
        <taxon>Arachnida</taxon>
        <taxon>Acari</taxon>
        <taxon>Parasitiformes</taxon>
        <taxon>Ixodida</taxon>
        <taxon>Ixodoidea</taxon>
        <taxon>Ixodidae</taxon>
        <taxon>Rhipicephalinae</taxon>
        <taxon>Rhipicephalus</taxon>
        <taxon>Boophilus</taxon>
    </lineage>
</organism>
<keyword evidence="1" id="KW-0812">Transmembrane</keyword>
<gene>
    <name evidence="2" type="ORF">HPB51_029280</name>
</gene>
<proteinExistence type="predicted"/>
<evidence type="ECO:0000313" key="3">
    <source>
        <dbReference type="Proteomes" id="UP000821866"/>
    </source>
</evidence>